<reference evidence="1" key="1">
    <citation type="submission" date="2020-11" db="EMBL/GenBank/DDBJ databases">
        <authorList>
            <person name="Whitehead M."/>
        </authorList>
    </citation>
    <scope>NUCLEOTIDE SEQUENCE</scope>
    <source>
        <strain evidence="1">EGII</strain>
    </source>
</reference>
<name>A0A811VHB1_CERCA</name>
<gene>
    <name evidence="1" type="ORF">CCAP1982_LOCUS21602</name>
</gene>
<keyword evidence="2" id="KW-1185">Reference proteome</keyword>
<accession>A0A811VHB1</accession>
<evidence type="ECO:0000313" key="2">
    <source>
        <dbReference type="Proteomes" id="UP000606786"/>
    </source>
</evidence>
<sequence>MTNFRPSTQATMYGLRTTGERVRVYVSSLASMCCKYCVKVPIHNRETDATVGAIHVALCHGLKLITEPFGVERAIIQKSRCGMIIIGHTKGLLGVK</sequence>
<dbReference type="AlphaFoldDB" id="A0A811VHB1"/>
<organism evidence="1 2">
    <name type="scientific">Ceratitis capitata</name>
    <name type="common">Mediterranean fruit fly</name>
    <name type="synonym">Tephritis capitata</name>
    <dbReference type="NCBI Taxonomy" id="7213"/>
    <lineage>
        <taxon>Eukaryota</taxon>
        <taxon>Metazoa</taxon>
        <taxon>Ecdysozoa</taxon>
        <taxon>Arthropoda</taxon>
        <taxon>Hexapoda</taxon>
        <taxon>Insecta</taxon>
        <taxon>Pterygota</taxon>
        <taxon>Neoptera</taxon>
        <taxon>Endopterygota</taxon>
        <taxon>Diptera</taxon>
        <taxon>Brachycera</taxon>
        <taxon>Muscomorpha</taxon>
        <taxon>Tephritoidea</taxon>
        <taxon>Tephritidae</taxon>
        <taxon>Ceratitis</taxon>
        <taxon>Ceratitis</taxon>
    </lineage>
</organism>
<dbReference type="EMBL" id="CAJHJT010000056">
    <property type="protein sequence ID" value="CAD7013543.1"/>
    <property type="molecule type" value="Genomic_DNA"/>
</dbReference>
<protein>
    <submittedName>
        <fullName evidence="1">(Mediterranean fruit fly) hypothetical protein</fullName>
    </submittedName>
</protein>
<comment type="caution">
    <text evidence="1">The sequence shown here is derived from an EMBL/GenBank/DDBJ whole genome shotgun (WGS) entry which is preliminary data.</text>
</comment>
<proteinExistence type="predicted"/>
<evidence type="ECO:0000313" key="1">
    <source>
        <dbReference type="EMBL" id="CAD7013543.1"/>
    </source>
</evidence>
<dbReference type="Proteomes" id="UP000606786">
    <property type="component" value="Unassembled WGS sequence"/>
</dbReference>